<organism evidence="1">
    <name type="scientific">bioreactor metagenome</name>
    <dbReference type="NCBI Taxonomy" id="1076179"/>
    <lineage>
        <taxon>unclassified sequences</taxon>
        <taxon>metagenomes</taxon>
        <taxon>ecological metagenomes</taxon>
    </lineage>
</organism>
<gene>
    <name evidence="1" type="ORF">SDC9_168175</name>
</gene>
<name>A0A645G3T1_9ZZZZ</name>
<accession>A0A645G3T1</accession>
<evidence type="ECO:0000313" key="1">
    <source>
        <dbReference type="EMBL" id="MPN20796.1"/>
    </source>
</evidence>
<sequence length="198" mass="22571">MDAFWRYVSHSKQSNPSTLFLDDQSAKKLLESSSGIEENFSSEFIIDANYMKALHLLSQNKNFESAFLLHCAEILNKTLNQIYDIPMNERIILTQNFSQELFQKVSSSLVPIFKELSPEKIADELNDFFTAIVPCWFLYGGSHFQNFASVIDTINGTVQALVENPHGNSNQREFFKYWSKSIVFDNGLDDAEANFDGA</sequence>
<comment type="caution">
    <text evidence="1">The sequence shown here is derived from an EMBL/GenBank/DDBJ whole genome shotgun (WGS) entry which is preliminary data.</text>
</comment>
<reference evidence="1" key="1">
    <citation type="submission" date="2019-08" db="EMBL/GenBank/DDBJ databases">
        <authorList>
            <person name="Kucharzyk K."/>
            <person name="Murdoch R.W."/>
            <person name="Higgins S."/>
            <person name="Loffler F."/>
        </authorList>
    </citation>
    <scope>NUCLEOTIDE SEQUENCE</scope>
</reference>
<dbReference type="AlphaFoldDB" id="A0A645G3T1"/>
<dbReference type="EMBL" id="VSSQ01068636">
    <property type="protein sequence ID" value="MPN20796.1"/>
    <property type="molecule type" value="Genomic_DNA"/>
</dbReference>
<proteinExistence type="predicted"/>
<protein>
    <submittedName>
        <fullName evidence="1">Uncharacterized protein</fullName>
    </submittedName>
</protein>